<name>A0A397EKU1_APHAT</name>
<dbReference type="EMBL" id="QUTE01016338">
    <property type="protein sequence ID" value="RHY97341.1"/>
    <property type="molecule type" value="Genomic_DNA"/>
</dbReference>
<proteinExistence type="predicted"/>
<evidence type="ECO:0000313" key="1">
    <source>
        <dbReference type="EMBL" id="RHY97341.1"/>
    </source>
</evidence>
<dbReference type="Proteomes" id="UP000266196">
    <property type="component" value="Unassembled WGS sequence"/>
</dbReference>
<comment type="caution">
    <text evidence="1">The sequence shown here is derived from an EMBL/GenBank/DDBJ whole genome shotgun (WGS) entry which is preliminary data.</text>
</comment>
<protein>
    <submittedName>
        <fullName evidence="1">Uncharacterized protein</fullName>
    </submittedName>
</protein>
<dbReference type="AlphaFoldDB" id="A0A397EKU1"/>
<organism evidence="1 2">
    <name type="scientific">Aphanomyces astaci</name>
    <name type="common">Crayfish plague agent</name>
    <dbReference type="NCBI Taxonomy" id="112090"/>
    <lineage>
        <taxon>Eukaryota</taxon>
        <taxon>Sar</taxon>
        <taxon>Stramenopiles</taxon>
        <taxon>Oomycota</taxon>
        <taxon>Saprolegniomycetes</taxon>
        <taxon>Saprolegniales</taxon>
        <taxon>Verrucalvaceae</taxon>
        <taxon>Aphanomyces</taxon>
    </lineage>
</organism>
<reference evidence="1 2" key="1">
    <citation type="submission" date="2018-08" db="EMBL/GenBank/DDBJ databases">
        <title>Aphanomyces genome sequencing and annotation.</title>
        <authorList>
            <person name="Minardi D."/>
            <person name="Oidtmann B."/>
            <person name="Van Der Giezen M."/>
            <person name="Studholme D.J."/>
        </authorList>
    </citation>
    <scope>NUCLEOTIDE SEQUENCE [LARGE SCALE GENOMIC DNA]</scope>
    <source>
        <strain evidence="1 2">197901</strain>
    </source>
</reference>
<evidence type="ECO:0000313" key="2">
    <source>
        <dbReference type="Proteomes" id="UP000266196"/>
    </source>
</evidence>
<gene>
    <name evidence="1" type="ORF">DYB31_015429</name>
</gene>
<accession>A0A397EKU1</accession>
<sequence length="229" mass="25678">MPWGHGNRIVNGIKEYVDRYLLHPRCFLLSDLRLRHQCCLFFLSVLELVVLQASPLVMEAPTANAIGKMYHFMEKLDLDTERAAITNILTRHLPDKRIRARFEVATVDSFQSLLTAYHVKCLSGLFCSKSIHSKACSEMLHRLLEKNAHPFVSSCHSEPVARVFEAAGVPYVIAVHSDSRIVDASARDFAKHFYLSLFAGKTVAASFQNAITAIKLSASTNSHRACCCR</sequence>